<proteinExistence type="predicted"/>
<dbReference type="PANTHER" id="PTHR12332:SF1">
    <property type="entry name" value="KEREN-RELATED"/>
    <property type="match status" value="1"/>
</dbReference>
<dbReference type="SMART" id="SM00181">
    <property type="entry name" value="EGF"/>
    <property type="match status" value="1"/>
</dbReference>
<evidence type="ECO:0000256" key="1">
    <source>
        <dbReference type="PROSITE-ProRule" id="PRU00076"/>
    </source>
</evidence>
<dbReference type="PROSITE" id="PS50026">
    <property type="entry name" value="EGF_3"/>
    <property type="match status" value="1"/>
</dbReference>
<dbReference type="Gene3D" id="2.10.25.10">
    <property type="entry name" value="Laminin"/>
    <property type="match status" value="1"/>
</dbReference>
<dbReference type="EMBL" id="JARAKH010000031">
    <property type="protein sequence ID" value="KAK8386073.1"/>
    <property type="molecule type" value="Genomic_DNA"/>
</dbReference>
<feature type="region of interest" description="Disordered" evidence="2">
    <location>
        <begin position="421"/>
        <end position="455"/>
    </location>
</feature>
<gene>
    <name evidence="5" type="ORF">O3P69_010657</name>
</gene>
<dbReference type="InterPro" id="IPR000742">
    <property type="entry name" value="EGF"/>
</dbReference>
<protein>
    <recommendedName>
        <fullName evidence="4">EGF-like domain-containing protein</fullName>
    </recommendedName>
</protein>
<dbReference type="GO" id="GO:0007173">
    <property type="term" value="P:epidermal growth factor receptor signaling pathway"/>
    <property type="evidence" value="ECO:0007669"/>
    <property type="project" value="InterPro"/>
</dbReference>
<keyword evidence="1" id="KW-0245">EGF-like domain</keyword>
<feature type="region of interest" description="Disordered" evidence="2">
    <location>
        <begin position="188"/>
        <end position="234"/>
    </location>
</feature>
<feature type="compositionally biased region" description="Basic and acidic residues" evidence="2">
    <location>
        <begin position="378"/>
        <end position="387"/>
    </location>
</feature>
<reference evidence="5 6" key="1">
    <citation type="submission" date="2023-03" db="EMBL/GenBank/DDBJ databases">
        <title>High-quality genome of Scylla paramamosain provides insights in environmental adaptation.</title>
        <authorList>
            <person name="Zhang L."/>
        </authorList>
    </citation>
    <scope>NUCLEOTIDE SEQUENCE [LARGE SCALE GENOMIC DNA]</scope>
    <source>
        <strain evidence="5">LZ_2023a</strain>
        <tissue evidence="5">Muscle</tissue>
    </source>
</reference>
<dbReference type="PANTHER" id="PTHR12332">
    <property type="entry name" value="KEREN-RELATED"/>
    <property type="match status" value="1"/>
</dbReference>
<accession>A0AAW0TG14</accession>
<dbReference type="Proteomes" id="UP001487740">
    <property type="component" value="Unassembled WGS sequence"/>
</dbReference>
<keyword evidence="3" id="KW-0812">Transmembrane</keyword>
<dbReference type="InterPro" id="IPR043403">
    <property type="entry name" value="Gurken/Spitz"/>
</dbReference>
<evidence type="ECO:0000256" key="2">
    <source>
        <dbReference type="SAM" id="MobiDB-lite"/>
    </source>
</evidence>
<evidence type="ECO:0000256" key="3">
    <source>
        <dbReference type="SAM" id="Phobius"/>
    </source>
</evidence>
<dbReference type="GO" id="GO:0048018">
    <property type="term" value="F:receptor ligand activity"/>
    <property type="evidence" value="ECO:0007669"/>
    <property type="project" value="InterPro"/>
</dbReference>
<dbReference type="PROSITE" id="PS01186">
    <property type="entry name" value="EGF_2"/>
    <property type="match status" value="1"/>
</dbReference>
<comment type="caution">
    <text evidence="1">Lacks conserved residue(s) required for the propagation of feature annotation.</text>
</comment>
<feature type="region of interest" description="Disordered" evidence="2">
    <location>
        <begin position="378"/>
        <end position="397"/>
    </location>
</feature>
<name>A0AAW0TG14_SCYPA</name>
<sequence length="455" mass="49864">MCSEAGAGVTSCRPHHHGGPREEAPVSTTTTTTSTVEEVWNQTQRLMEESEHLFRIMTHVCSHPRSGGPTCLCVAQYSQGCWRRCSVDDAEDDRRGVQQQQQQQHSACCEGCMGPCRTQQKARVQQQQQHQQYQGEEEPCRCRGPGPRWRWRRGGCQCGQCEDCINMDTWGGTGLSPAHQCYCPAPTTPTPPTSTTSTSTPTYTTTPNTTTTTTTTTKTPAAASTPARRWRSGGLPSPPSILTVLLLLVAALARFTEGCSSRSTPKPRPPSPTMRPNITFQTFACPPAYAAWYCLNGATCFTVKIGESILYNCECADGYMGQRCEFKDLDGSYLHTREKVLLETASIAGGATVACVLVFVVLFAVYVFMQKDKDKRCRDLDNGRDNDQQPFSGYKHPRPEIIRTITNPYARTLEDLSYVEVQPSKPATSPGDKKEAISSSTVPVSDTCSPSSGPS</sequence>
<feature type="disulfide bond" evidence="1">
    <location>
        <begin position="315"/>
        <end position="324"/>
    </location>
</feature>
<feature type="compositionally biased region" description="Polar residues" evidence="2">
    <location>
        <begin position="437"/>
        <end position="455"/>
    </location>
</feature>
<dbReference type="PROSITE" id="PS00022">
    <property type="entry name" value="EGF_1"/>
    <property type="match status" value="1"/>
</dbReference>
<dbReference type="GO" id="GO:0005154">
    <property type="term" value="F:epidermal growth factor receptor binding"/>
    <property type="evidence" value="ECO:0007669"/>
    <property type="project" value="InterPro"/>
</dbReference>
<feature type="domain" description="EGF-like" evidence="4">
    <location>
        <begin position="281"/>
        <end position="325"/>
    </location>
</feature>
<feature type="compositionally biased region" description="Low complexity" evidence="2">
    <location>
        <begin position="193"/>
        <end position="227"/>
    </location>
</feature>
<keyword evidence="3" id="KW-0472">Membrane</keyword>
<keyword evidence="6" id="KW-1185">Reference proteome</keyword>
<dbReference type="AlphaFoldDB" id="A0AAW0TG14"/>
<comment type="caution">
    <text evidence="5">The sequence shown here is derived from an EMBL/GenBank/DDBJ whole genome shotgun (WGS) entry which is preliminary data.</text>
</comment>
<dbReference type="SUPFAM" id="SSF57196">
    <property type="entry name" value="EGF/Laminin"/>
    <property type="match status" value="1"/>
</dbReference>
<evidence type="ECO:0000313" key="5">
    <source>
        <dbReference type="EMBL" id="KAK8386073.1"/>
    </source>
</evidence>
<organism evidence="5 6">
    <name type="scientific">Scylla paramamosain</name>
    <name type="common">Mud crab</name>
    <dbReference type="NCBI Taxonomy" id="85552"/>
    <lineage>
        <taxon>Eukaryota</taxon>
        <taxon>Metazoa</taxon>
        <taxon>Ecdysozoa</taxon>
        <taxon>Arthropoda</taxon>
        <taxon>Crustacea</taxon>
        <taxon>Multicrustacea</taxon>
        <taxon>Malacostraca</taxon>
        <taxon>Eumalacostraca</taxon>
        <taxon>Eucarida</taxon>
        <taxon>Decapoda</taxon>
        <taxon>Pleocyemata</taxon>
        <taxon>Brachyura</taxon>
        <taxon>Eubrachyura</taxon>
        <taxon>Portunoidea</taxon>
        <taxon>Portunidae</taxon>
        <taxon>Portuninae</taxon>
        <taxon>Scylla</taxon>
    </lineage>
</organism>
<keyword evidence="3" id="KW-1133">Transmembrane helix</keyword>
<feature type="region of interest" description="Disordered" evidence="2">
    <location>
        <begin position="1"/>
        <end position="33"/>
    </location>
</feature>
<feature type="transmembrane region" description="Helical" evidence="3">
    <location>
        <begin position="347"/>
        <end position="368"/>
    </location>
</feature>
<evidence type="ECO:0000259" key="4">
    <source>
        <dbReference type="PROSITE" id="PS50026"/>
    </source>
</evidence>
<evidence type="ECO:0000313" key="6">
    <source>
        <dbReference type="Proteomes" id="UP001487740"/>
    </source>
</evidence>
<keyword evidence="1" id="KW-1015">Disulfide bond</keyword>